<accession>A0AAE0IYR9</accession>
<sequence length="80" mass="9302">MHVFVAPYSASCVRVYFSARFSGFSGRLTLYLSFLVRSVPCGRADKRARRRRRRRKGEAIQICYLFILSVSLFLSLFRST</sequence>
<evidence type="ECO:0000313" key="2">
    <source>
        <dbReference type="EMBL" id="KAK3333742.1"/>
    </source>
</evidence>
<evidence type="ECO:0000313" key="3">
    <source>
        <dbReference type="Proteomes" id="UP001286456"/>
    </source>
</evidence>
<reference evidence="2" key="2">
    <citation type="submission" date="2023-06" db="EMBL/GenBank/DDBJ databases">
        <authorList>
            <consortium name="Lawrence Berkeley National Laboratory"/>
            <person name="Haridas S."/>
            <person name="Hensen N."/>
            <person name="Bonometti L."/>
            <person name="Westerberg I."/>
            <person name="Brannstrom I.O."/>
            <person name="Guillou S."/>
            <person name="Cros-Aarteil S."/>
            <person name="Calhoun S."/>
            <person name="Kuo A."/>
            <person name="Mondo S."/>
            <person name="Pangilinan J."/>
            <person name="Riley R."/>
            <person name="Labutti K."/>
            <person name="Andreopoulos B."/>
            <person name="Lipzen A."/>
            <person name="Chen C."/>
            <person name="Yanf M."/>
            <person name="Daum C."/>
            <person name="Ng V."/>
            <person name="Clum A."/>
            <person name="Steindorff A."/>
            <person name="Ohm R."/>
            <person name="Martin F."/>
            <person name="Silar P."/>
            <person name="Natvig D."/>
            <person name="Lalanne C."/>
            <person name="Gautier V."/>
            <person name="Ament-Velasquez S.L."/>
            <person name="Kruys A."/>
            <person name="Hutchinson M.I."/>
            <person name="Powell A.J."/>
            <person name="Barry K."/>
            <person name="Miller A.N."/>
            <person name="Grigoriev I.V."/>
            <person name="Debuchy R."/>
            <person name="Gladieux P."/>
            <person name="Thoren M.H."/>
            <person name="Johannesson H."/>
        </authorList>
    </citation>
    <scope>NUCLEOTIDE SEQUENCE</scope>
    <source>
        <strain evidence="2">SMH4131-1</strain>
    </source>
</reference>
<reference evidence="2" key="1">
    <citation type="journal article" date="2023" name="Mol. Phylogenet. Evol.">
        <title>Genome-scale phylogeny and comparative genomics of the fungal order Sordariales.</title>
        <authorList>
            <person name="Hensen N."/>
            <person name="Bonometti L."/>
            <person name="Westerberg I."/>
            <person name="Brannstrom I.O."/>
            <person name="Guillou S."/>
            <person name="Cros-Aarteil S."/>
            <person name="Calhoun S."/>
            <person name="Haridas S."/>
            <person name="Kuo A."/>
            <person name="Mondo S."/>
            <person name="Pangilinan J."/>
            <person name="Riley R."/>
            <person name="LaButti K."/>
            <person name="Andreopoulos B."/>
            <person name="Lipzen A."/>
            <person name="Chen C."/>
            <person name="Yan M."/>
            <person name="Daum C."/>
            <person name="Ng V."/>
            <person name="Clum A."/>
            <person name="Steindorff A."/>
            <person name="Ohm R.A."/>
            <person name="Martin F."/>
            <person name="Silar P."/>
            <person name="Natvig D.O."/>
            <person name="Lalanne C."/>
            <person name="Gautier V."/>
            <person name="Ament-Velasquez S.L."/>
            <person name="Kruys A."/>
            <person name="Hutchinson M.I."/>
            <person name="Powell A.J."/>
            <person name="Barry K."/>
            <person name="Miller A.N."/>
            <person name="Grigoriev I.V."/>
            <person name="Debuchy R."/>
            <person name="Gladieux P."/>
            <person name="Hiltunen Thoren M."/>
            <person name="Johannesson H."/>
        </authorList>
    </citation>
    <scope>NUCLEOTIDE SEQUENCE</scope>
    <source>
        <strain evidence="2">SMH4131-1</strain>
    </source>
</reference>
<keyword evidence="1" id="KW-1133">Transmembrane helix</keyword>
<comment type="caution">
    <text evidence="2">The sequence shown here is derived from an EMBL/GenBank/DDBJ whole genome shotgun (WGS) entry which is preliminary data.</text>
</comment>
<dbReference type="AlphaFoldDB" id="A0AAE0IYR9"/>
<gene>
    <name evidence="2" type="ORF">B0T19DRAFT_418994</name>
</gene>
<evidence type="ECO:0008006" key="4">
    <source>
        <dbReference type="Google" id="ProtNLM"/>
    </source>
</evidence>
<keyword evidence="1" id="KW-0472">Membrane</keyword>
<feature type="transmembrane region" description="Helical" evidence="1">
    <location>
        <begin position="59"/>
        <end position="77"/>
    </location>
</feature>
<dbReference type="EMBL" id="JAUEPO010000002">
    <property type="protein sequence ID" value="KAK3333742.1"/>
    <property type="molecule type" value="Genomic_DNA"/>
</dbReference>
<dbReference type="Proteomes" id="UP001286456">
    <property type="component" value="Unassembled WGS sequence"/>
</dbReference>
<proteinExistence type="predicted"/>
<keyword evidence="3" id="KW-1185">Reference proteome</keyword>
<keyword evidence="1" id="KW-0812">Transmembrane</keyword>
<evidence type="ECO:0000256" key="1">
    <source>
        <dbReference type="SAM" id="Phobius"/>
    </source>
</evidence>
<organism evidence="2 3">
    <name type="scientific">Cercophora scortea</name>
    <dbReference type="NCBI Taxonomy" id="314031"/>
    <lineage>
        <taxon>Eukaryota</taxon>
        <taxon>Fungi</taxon>
        <taxon>Dikarya</taxon>
        <taxon>Ascomycota</taxon>
        <taxon>Pezizomycotina</taxon>
        <taxon>Sordariomycetes</taxon>
        <taxon>Sordariomycetidae</taxon>
        <taxon>Sordariales</taxon>
        <taxon>Lasiosphaeriaceae</taxon>
        <taxon>Cercophora</taxon>
    </lineage>
</organism>
<protein>
    <recommendedName>
        <fullName evidence="4">Transmembrane protein</fullName>
    </recommendedName>
</protein>
<name>A0AAE0IYR9_9PEZI</name>